<reference evidence="3" key="1">
    <citation type="submission" date="2015-01" db="EMBL/GenBank/DDBJ databases">
        <authorList>
            <person name="Manzoor Shahid"/>
            <person name="Zubair Saima"/>
        </authorList>
    </citation>
    <scope>NUCLEOTIDE SEQUENCE [LARGE SCALE GENOMIC DNA]</scope>
    <source>
        <strain evidence="3">V1</strain>
    </source>
</reference>
<dbReference type="PANTHER" id="PTHR40517">
    <property type="entry name" value="METAL-DEPENDENT PHOSPHOHYDROLASE, HD SUPERFAMILY-RELATED"/>
    <property type="match status" value="1"/>
</dbReference>
<protein>
    <recommendedName>
        <fullName evidence="1">HD/PDEase domain-containing protein</fullName>
    </recommendedName>
</protein>
<dbReference type="SUPFAM" id="SSF109604">
    <property type="entry name" value="HD-domain/PDEase-like"/>
    <property type="match status" value="1"/>
</dbReference>
<dbReference type="AlphaFoldDB" id="A0A0B7GXC2"/>
<keyword evidence="3" id="KW-1185">Reference proteome</keyword>
<dbReference type="OrthoDB" id="247014at2"/>
<dbReference type="InterPro" id="IPR003607">
    <property type="entry name" value="HD/PDEase_dom"/>
</dbReference>
<dbReference type="Gene3D" id="1.10.3210.10">
    <property type="entry name" value="Hypothetical protein af1432"/>
    <property type="match status" value="1"/>
</dbReference>
<sequence length="268" mass="29544">MKSKKEIITENRLLESVKDNPIVSKLLGILIDDPEIEALQECANSVSIVRLGFNDHGPVHMKLVTANALKILKLLSAANIKTSIESEETGTIEDSYCAVTLAAYLHDIGMALTRKDHELFSMTLALPIIERSLDKLGITSYERRAVIKTTACECIIGHMATRPINSIEAGIVLVADGCDMKKGRARIPMELNTEARIGDIHKYSANSIESIRITKGEEKPVRIDVVMSGDVGFFQIEEVLMGKINMSPAKPYISLYAKSGDDEPKKYL</sequence>
<evidence type="ECO:0000313" key="2">
    <source>
        <dbReference type="EMBL" id="CEM61296.1"/>
    </source>
</evidence>
<dbReference type="EMBL" id="CDNC01000009">
    <property type="protein sequence ID" value="CEM61296.1"/>
    <property type="molecule type" value="Genomic_DNA"/>
</dbReference>
<dbReference type="PANTHER" id="PTHR40517:SF1">
    <property type="entry name" value="METAL-DEPENDENT PHOSPHOHYDROLASE, HD SUPERFAMILY-RELATED"/>
    <property type="match status" value="1"/>
</dbReference>
<dbReference type="Proteomes" id="UP000042527">
    <property type="component" value="Unassembled WGS sequence"/>
</dbReference>
<accession>A0A0B7GXC2</accession>
<dbReference type="RefSeq" id="WP_044634490.1">
    <property type="nucleotide sequence ID" value="NZ_CDNC01000009.1"/>
</dbReference>
<evidence type="ECO:0000259" key="1">
    <source>
        <dbReference type="SMART" id="SM00471"/>
    </source>
</evidence>
<feature type="domain" description="HD/PDEase" evidence="1">
    <location>
        <begin position="53"/>
        <end position="190"/>
    </location>
</feature>
<proteinExistence type="predicted"/>
<dbReference type="SMART" id="SM00471">
    <property type="entry name" value="HDc"/>
    <property type="match status" value="1"/>
</dbReference>
<evidence type="ECO:0000313" key="3">
    <source>
        <dbReference type="Proteomes" id="UP000042527"/>
    </source>
</evidence>
<organism evidence="2 3">
    <name type="scientific">Treponema phagedenis</name>
    <dbReference type="NCBI Taxonomy" id="162"/>
    <lineage>
        <taxon>Bacteria</taxon>
        <taxon>Pseudomonadati</taxon>
        <taxon>Spirochaetota</taxon>
        <taxon>Spirochaetia</taxon>
        <taxon>Spirochaetales</taxon>
        <taxon>Treponemataceae</taxon>
        <taxon>Treponema</taxon>
    </lineage>
</organism>
<gene>
    <name evidence="2" type="ORF">TPHV1_170027</name>
</gene>
<name>A0A0B7GXC2_TREPH</name>
<dbReference type="InterPro" id="IPR039967">
    <property type="entry name" value="MJ1020-like"/>
</dbReference>